<dbReference type="GeneID" id="98916450"/>
<evidence type="ECO:0000313" key="1">
    <source>
        <dbReference type="EMBL" id="TCV92954.1"/>
    </source>
</evidence>
<gene>
    <name evidence="1" type="ORF">EDD60_12542</name>
</gene>
<accession>A0A4R3YP67</accession>
<sequence>MNLFGLKKKKDENFELNLINYFNSKNIYPNPVQLLLPEAVGLLNINENWKGILSNCSRKERVHKTIELWKESTSQFSKIIDVFKSKLISIDTILYNKELYVVYSLKAYDGLIYYLGKLPRESYENSIMNKLPKEIQDFYLHIHDGFVLFPDECMGPVSSDKFYCLGDDLLQSEFLDDYSVKDTYMIFSNGGGDGIVYDLSQNPPKGFTYFHGNYEDCDFENNPIDVMCEWMKIGLNGE</sequence>
<reference evidence="1 2" key="1">
    <citation type="submission" date="2019-03" db="EMBL/GenBank/DDBJ databases">
        <title>Genomic Encyclopedia of Type Strains, Phase IV (KMG-IV): sequencing the most valuable type-strain genomes for metagenomic binning, comparative biology and taxonomic classification.</title>
        <authorList>
            <person name="Goeker M."/>
        </authorList>
    </citation>
    <scope>NUCLEOTIDE SEQUENCE [LARGE SCALE GENOMIC DNA]</scope>
    <source>
        <strain evidence="1 2">DSM 29487</strain>
    </source>
</reference>
<organism evidence="1 2">
    <name type="scientific">Longibaculum muris</name>
    <dbReference type="NCBI Taxonomy" id="1796628"/>
    <lineage>
        <taxon>Bacteria</taxon>
        <taxon>Bacillati</taxon>
        <taxon>Bacillota</taxon>
        <taxon>Erysipelotrichia</taxon>
        <taxon>Erysipelotrichales</taxon>
        <taxon>Coprobacillaceae</taxon>
        <taxon>Longibaculum</taxon>
    </lineage>
</organism>
<comment type="caution">
    <text evidence="1">The sequence shown here is derived from an EMBL/GenBank/DDBJ whole genome shotgun (WGS) entry which is preliminary data.</text>
</comment>
<dbReference type="Proteomes" id="UP000295515">
    <property type="component" value="Unassembled WGS sequence"/>
</dbReference>
<dbReference type="RefSeq" id="WP_066443426.1">
    <property type="nucleotide sequence ID" value="NZ_JANKBF010000001.1"/>
</dbReference>
<dbReference type="AlphaFoldDB" id="A0A4R3YP67"/>
<keyword evidence="2" id="KW-1185">Reference proteome</keyword>
<dbReference type="EMBL" id="SMCQ01000025">
    <property type="protein sequence ID" value="TCV92954.1"/>
    <property type="molecule type" value="Genomic_DNA"/>
</dbReference>
<name>A0A4R3YP67_9FIRM</name>
<proteinExistence type="predicted"/>
<evidence type="ECO:0000313" key="2">
    <source>
        <dbReference type="Proteomes" id="UP000295515"/>
    </source>
</evidence>
<protein>
    <submittedName>
        <fullName evidence="1">Uncharacterized protein</fullName>
    </submittedName>
</protein>